<gene>
    <name evidence="1" type="ORF">CEJ86_24900</name>
</gene>
<evidence type="ECO:0000313" key="2">
    <source>
        <dbReference type="Proteomes" id="UP000231987"/>
    </source>
</evidence>
<reference evidence="1 2" key="1">
    <citation type="submission" date="2017-06" db="EMBL/GenBank/DDBJ databases">
        <title>Ensifer strains isolated from leguminous trees and herbs display diverse denitrification phenotypes with some acting as strong N2O sinks.</title>
        <authorList>
            <person name="Woliy K."/>
            <person name="Mania D."/>
            <person name="Bakken L.R."/>
            <person name="Frostegard A."/>
        </authorList>
    </citation>
    <scope>NUCLEOTIDE SEQUENCE [LARGE SCALE GENOMIC DNA]</scope>
    <source>
        <strain evidence="1 2">AC50a</strain>
    </source>
</reference>
<dbReference type="Proteomes" id="UP000231987">
    <property type="component" value="Unassembled WGS sequence"/>
</dbReference>
<proteinExistence type="predicted"/>
<accession>A0A2J0YX12</accession>
<protein>
    <submittedName>
        <fullName evidence="1">Uncharacterized protein</fullName>
    </submittedName>
</protein>
<dbReference type="EMBL" id="NJGD01000014">
    <property type="protein sequence ID" value="PJR12815.1"/>
    <property type="molecule type" value="Genomic_DNA"/>
</dbReference>
<comment type="caution">
    <text evidence="1">The sequence shown here is derived from an EMBL/GenBank/DDBJ whole genome shotgun (WGS) entry which is preliminary data.</text>
</comment>
<name>A0A2J0YX12_RHIML</name>
<dbReference type="AlphaFoldDB" id="A0A2J0YX12"/>
<sequence length="149" mass="16380">MTVFGGICATILLAGCGATVQPTRPLPVAPYAYLSLNACKAYGSNIVECQLDYLGNFGRQRLGPVQQKSRPAGRGNEDYQYQVSTCMPMQRVQKELPIYLCEIYGARSGADAGSVYIKGGTAVRLARVLGDPEQLRYRWQPDVWSRVRG</sequence>
<organism evidence="1 2">
    <name type="scientific">Rhizobium meliloti</name>
    <name type="common">Ensifer meliloti</name>
    <name type="synonym">Sinorhizobium meliloti</name>
    <dbReference type="NCBI Taxonomy" id="382"/>
    <lineage>
        <taxon>Bacteria</taxon>
        <taxon>Pseudomonadati</taxon>
        <taxon>Pseudomonadota</taxon>
        <taxon>Alphaproteobacteria</taxon>
        <taxon>Hyphomicrobiales</taxon>
        <taxon>Rhizobiaceae</taxon>
        <taxon>Sinorhizobium/Ensifer group</taxon>
        <taxon>Sinorhizobium</taxon>
    </lineage>
</organism>
<evidence type="ECO:0000313" key="1">
    <source>
        <dbReference type="EMBL" id="PJR12815.1"/>
    </source>
</evidence>